<dbReference type="InterPro" id="IPR015421">
    <property type="entry name" value="PyrdxlP-dep_Trfase_major"/>
</dbReference>
<comment type="subunit">
    <text evidence="3">Homotetramer.</text>
</comment>
<dbReference type="InterPro" id="IPR005814">
    <property type="entry name" value="Aminotrans_3"/>
</dbReference>
<gene>
    <name evidence="9" type="ORF">OEIGOIKO_08181</name>
</gene>
<dbReference type="Proteomes" id="UP000287830">
    <property type="component" value="Unassembled WGS sequence"/>
</dbReference>
<protein>
    <recommendedName>
        <fullName evidence="4">alanine--glyoxylate transaminase</fullName>
        <ecNumber evidence="4">2.6.1.44</ecNumber>
    </recommendedName>
</protein>
<evidence type="ECO:0000256" key="4">
    <source>
        <dbReference type="ARBA" id="ARBA00013049"/>
    </source>
</evidence>
<evidence type="ECO:0000256" key="1">
    <source>
        <dbReference type="ARBA" id="ARBA00001933"/>
    </source>
</evidence>
<comment type="cofactor">
    <cofactor evidence="1">
        <name>pyridoxal 5'-phosphate</name>
        <dbReference type="ChEBI" id="CHEBI:597326"/>
    </cofactor>
</comment>
<organism evidence="9 10">
    <name type="scientific">Streptomyces chrestomyceticus JCM 4735</name>
    <dbReference type="NCBI Taxonomy" id="1306181"/>
    <lineage>
        <taxon>Bacteria</taxon>
        <taxon>Bacillati</taxon>
        <taxon>Actinomycetota</taxon>
        <taxon>Actinomycetes</taxon>
        <taxon>Kitasatosporales</taxon>
        <taxon>Streptomycetaceae</taxon>
        <taxon>Streptomyces</taxon>
    </lineage>
</organism>
<dbReference type="PIRSF" id="PIRSF000521">
    <property type="entry name" value="Transaminase_4ab_Lys_Orn"/>
    <property type="match status" value="1"/>
</dbReference>
<dbReference type="GO" id="GO:0008453">
    <property type="term" value="F:alanine-glyoxylate transaminase activity"/>
    <property type="evidence" value="ECO:0007669"/>
    <property type="project" value="UniProtKB-EC"/>
</dbReference>
<dbReference type="GeneID" id="95626789"/>
<dbReference type="PANTHER" id="PTHR45688:SF3">
    <property type="entry name" value="ALANINE--GLYOXYLATE AMINOTRANSFERASE 2, MITOCHONDRIAL"/>
    <property type="match status" value="1"/>
</dbReference>
<dbReference type="RefSeq" id="WP_244955564.1">
    <property type="nucleotide sequence ID" value="NZ_BHZC01000001.1"/>
</dbReference>
<dbReference type="AlphaFoldDB" id="A0A7U9L502"/>
<dbReference type="EMBL" id="BHZC01000001">
    <property type="protein sequence ID" value="GCD40323.1"/>
    <property type="molecule type" value="Genomic_DNA"/>
</dbReference>
<comment type="similarity">
    <text evidence="2 8">Belongs to the class-III pyridoxal-phosphate-dependent aminotransferase family.</text>
</comment>
<dbReference type="Gene3D" id="3.40.640.10">
    <property type="entry name" value="Type I PLP-dependent aspartate aminotransferase-like (Major domain)"/>
    <property type="match status" value="1"/>
</dbReference>
<keyword evidence="5 9" id="KW-0032">Aminotransferase</keyword>
<evidence type="ECO:0000256" key="8">
    <source>
        <dbReference type="RuleBase" id="RU003560"/>
    </source>
</evidence>
<dbReference type="Gene3D" id="3.90.1150.10">
    <property type="entry name" value="Aspartate Aminotransferase, domain 1"/>
    <property type="match status" value="1"/>
</dbReference>
<reference evidence="9 10" key="1">
    <citation type="submission" date="2018-11" db="EMBL/GenBank/DDBJ databases">
        <title>Whole genome sequence of Streptomyces chrestomyceticus NBRC 13444(T).</title>
        <authorList>
            <person name="Komaki H."/>
            <person name="Tamura T."/>
        </authorList>
    </citation>
    <scope>NUCLEOTIDE SEQUENCE [LARGE SCALE GENOMIC DNA]</scope>
    <source>
        <strain evidence="9 10">NBRC 13444</strain>
    </source>
</reference>
<accession>A0A7U9L502</accession>
<evidence type="ECO:0000256" key="7">
    <source>
        <dbReference type="ARBA" id="ARBA00022898"/>
    </source>
</evidence>
<dbReference type="GO" id="GO:0030170">
    <property type="term" value="F:pyridoxal phosphate binding"/>
    <property type="evidence" value="ECO:0007669"/>
    <property type="project" value="InterPro"/>
</dbReference>
<evidence type="ECO:0000256" key="5">
    <source>
        <dbReference type="ARBA" id="ARBA00022576"/>
    </source>
</evidence>
<dbReference type="PANTHER" id="PTHR45688">
    <property type="match status" value="1"/>
</dbReference>
<dbReference type="CDD" id="cd00610">
    <property type="entry name" value="OAT_like"/>
    <property type="match status" value="1"/>
</dbReference>
<name>A0A7U9L502_9ACTN</name>
<dbReference type="Pfam" id="PF00202">
    <property type="entry name" value="Aminotran_3"/>
    <property type="match status" value="1"/>
</dbReference>
<evidence type="ECO:0000256" key="6">
    <source>
        <dbReference type="ARBA" id="ARBA00022679"/>
    </source>
</evidence>
<evidence type="ECO:0000256" key="2">
    <source>
        <dbReference type="ARBA" id="ARBA00008954"/>
    </source>
</evidence>
<dbReference type="InterPro" id="IPR015422">
    <property type="entry name" value="PyrdxlP-dep_Trfase_small"/>
</dbReference>
<keyword evidence="7 8" id="KW-0663">Pyridoxal phosphate</keyword>
<dbReference type="SUPFAM" id="SSF53383">
    <property type="entry name" value="PLP-dependent transferases"/>
    <property type="match status" value="1"/>
</dbReference>
<dbReference type="EC" id="2.6.1.44" evidence="4"/>
<comment type="caution">
    <text evidence="9">The sequence shown here is derived from an EMBL/GenBank/DDBJ whole genome shotgun (WGS) entry which is preliminary data.</text>
</comment>
<sequence>MTHDGARNGTLLSRHRKIMPPWMPLFYEEPLEIVRGDGCMVTDSRNKTYMEFYSGIATNTVGYGVPGIEEAVRERLRTGVVHTSTFYLIREQVELAERIADASGIPDPVVFFTSSGTEAVETALLLATQYRGSHQVIALRYGYHGRSFGSLAVTGDRTWQGRGLSPLRVAYVHGGERRRGALAGLGDEDYVRACARDLEETIQTCTPERTAAMIAEPVQGIAGAVPSAPGQLAAYQEVLRRYDIPLIVDEVQTGWGRTGRYWGHQWHDVAPDVLVFAKGVGNGFAMGGLVGRRAIMSALTAPSISSFGGNPLSLTAALATLNHIDACDLPARAGQVGALLLDGLRKSLADEPWVCEVRGQGLLLAVEYTHPGTLDPAPEMAAKVQEECRVLALLVGLGGSFGNCLRIMPPLTISDEQAVQATQIITAATREARG</sequence>
<proteinExistence type="inferred from homology"/>
<evidence type="ECO:0000313" key="9">
    <source>
        <dbReference type="EMBL" id="GCD40323.1"/>
    </source>
</evidence>
<dbReference type="InterPro" id="IPR015424">
    <property type="entry name" value="PyrdxlP-dep_Trfase"/>
</dbReference>
<keyword evidence="6" id="KW-0808">Transferase</keyword>
<evidence type="ECO:0000256" key="3">
    <source>
        <dbReference type="ARBA" id="ARBA00011881"/>
    </source>
</evidence>
<evidence type="ECO:0000313" key="10">
    <source>
        <dbReference type="Proteomes" id="UP000287830"/>
    </source>
</evidence>